<dbReference type="InterPro" id="IPR011701">
    <property type="entry name" value="MFS"/>
</dbReference>
<feature type="transmembrane region" description="Helical" evidence="3">
    <location>
        <begin position="151"/>
        <end position="170"/>
    </location>
</feature>
<evidence type="ECO:0000259" key="4">
    <source>
        <dbReference type="PROSITE" id="PS50850"/>
    </source>
</evidence>
<dbReference type="PANTHER" id="PTHR45757:SF11">
    <property type="entry name" value="MAJOR FACILITATOR SUPERFAMILY (MFS) PROFILE DOMAIN-CONTAINING PROTEIN"/>
    <property type="match status" value="1"/>
</dbReference>
<evidence type="ECO:0000256" key="1">
    <source>
        <dbReference type="ARBA" id="ARBA00004141"/>
    </source>
</evidence>
<evidence type="ECO:0000313" key="5">
    <source>
        <dbReference type="Proteomes" id="UP000095281"/>
    </source>
</evidence>
<dbReference type="Proteomes" id="UP000095281">
    <property type="component" value="Unplaced"/>
</dbReference>
<feature type="transmembrane region" description="Helical" evidence="3">
    <location>
        <begin position="379"/>
        <end position="399"/>
    </location>
</feature>
<dbReference type="PROSITE" id="PS50850">
    <property type="entry name" value="MFS"/>
    <property type="match status" value="1"/>
</dbReference>
<dbReference type="SUPFAM" id="SSF103473">
    <property type="entry name" value="MFS general substrate transporter"/>
    <property type="match status" value="1"/>
</dbReference>
<dbReference type="InterPro" id="IPR020846">
    <property type="entry name" value="MFS_dom"/>
</dbReference>
<feature type="transmembrane region" description="Helical" evidence="3">
    <location>
        <begin position="507"/>
        <end position="529"/>
    </location>
</feature>
<accession>A0A1I8B9T7</accession>
<dbReference type="Gene3D" id="1.20.1250.20">
    <property type="entry name" value="MFS general substrate transporter like domains"/>
    <property type="match status" value="2"/>
</dbReference>
<comment type="subcellular location">
    <subcellularLocation>
        <location evidence="1">Membrane</location>
        <topology evidence="1">Multi-pass membrane protein</topology>
    </subcellularLocation>
</comment>
<dbReference type="Pfam" id="PF07690">
    <property type="entry name" value="MFS_1"/>
    <property type="match status" value="1"/>
</dbReference>
<evidence type="ECO:0000256" key="2">
    <source>
        <dbReference type="SAM" id="MobiDB-lite"/>
    </source>
</evidence>
<feature type="transmembrane region" description="Helical" evidence="3">
    <location>
        <begin position="239"/>
        <end position="260"/>
    </location>
</feature>
<name>A0A1I8B9T7_MELHA</name>
<feature type="transmembrane region" description="Helical" evidence="3">
    <location>
        <begin position="335"/>
        <end position="359"/>
    </location>
</feature>
<feature type="domain" description="Major facilitator superfamily (MFS) profile" evidence="4">
    <location>
        <begin position="76"/>
        <end position="533"/>
    </location>
</feature>
<reference evidence="6" key="1">
    <citation type="submission" date="2016-11" db="UniProtKB">
        <authorList>
            <consortium name="WormBaseParasite"/>
        </authorList>
    </citation>
    <scope>IDENTIFICATION</scope>
</reference>
<keyword evidence="3" id="KW-1133">Transmembrane helix</keyword>
<dbReference type="InterPro" id="IPR036259">
    <property type="entry name" value="MFS_trans_sf"/>
</dbReference>
<dbReference type="PANTHER" id="PTHR45757">
    <property type="entry name" value="PROTEIN CBG23364-RELATED"/>
    <property type="match status" value="1"/>
</dbReference>
<feature type="transmembrane region" description="Helical" evidence="3">
    <location>
        <begin position="69"/>
        <end position="90"/>
    </location>
</feature>
<feature type="transmembrane region" description="Helical" evidence="3">
    <location>
        <begin position="272"/>
        <end position="292"/>
    </location>
</feature>
<keyword evidence="3" id="KW-0812">Transmembrane</keyword>
<feature type="transmembrane region" description="Helical" evidence="3">
    <location>
        <begin position="207"/>
        <end position="227"/>
    </location>
</feature>
<proteinExistence type="predicted"/>
<dbReference type="WBParaSite" id="MhA1_Contig1646.frz3.gene6">
    <property type="protein sequence ID" value="MhA1_Contig1646.frz3.gene6"/>
    <property type="gene ID" value="MhA1_Contig1646.frz3.gene6"/>
</dbReference>
<feature type="transmembrane region" description="Helical" evidence="3">
    <location>
        <begin position="438"/>
        <end position="462"/>
    </location>
</feature>
<feature type="transmembrane region" description="Helical" evidence="3">
    <location>
        <begin position="182"/>
        <end position="201"/>
    </location>
</feature>
<feature type="compositionally biased region" description="Polar residues" evidence="2">
    <location>
        <begin position="1"/>
        <end position="15"/>
    </location>
</feature>
<protein>
    <submittedName>
        <fullName evidence="6">MFS domain-containing protein</fullName>
    </submittedName>
</protein>
<feature type="region of interest" description="Disordered" evidence="2">
    <location>
        <begin position="1"/>
        <end position="37"/>
    </location>
</feature>
<evidence type="ECO:0000313" key="6">
    <source>
        <dbReference type="WBParaSite" id="MhA1_Contig1646.frz3.gene6"/>
    </source>
</evidence>
<organism evidence="5 6">
    <name type="scientific">Meloidogyne hapla</name>
    <name type="common">Root-knot nematode worm</name>
    <dbReference type="NCBI Taxonomy" id="6305"/>
    <lineage>
        <taxon>Eukaryota</taxon>
        <taxon>Metazoa</taxon>
        <taxon>Ecdysozoa</taxon>
        <taxon>Nematoda</taxon>
        <taxon>Chromadorea</taxon>
        <taxon>Rhabditida</taxon>
        <taxon>Tylenchina</taxon>
        <taxon>Tylenchomorpha</taxon>
        <taxon>Tylenchoidea</taxon>
        <taxon>Meloidogynidae</taxon>
        <taxon>Meloidogyninae</taxon>
        <taxon>Meloidogyne</taxon>
    </lineage>
</organism>
<dbReference type="GO" id="GO:0022857">
    <property type="term" value="F:transmembrane transporter activity"/>
    <property type="evidence" value="ECO:0007669"/>
    <property type="project" value="InterPro"/>
</dbReference>
<keyword evidence="5" id="KW-1185">Reference proteome</keyword>
<feature type="transmembrane region" description="Helical" evidence="3">
    <location>
        <begin position="474"/>
        <end position="495"/>
    </location>
</feature>
<dbReference type="OMA" id="CSIITMP"/>
<feature type="transmembrane region" description="Helical" evidence="3">
    <location>
        <begin position="411"/>
        <end position="432"/>
    </location>
</feature>
<sequence length="568" mass="63267">MSIHSSTNSPKSPSLNDKNDNNNNIDPPTSEFSPSTKMAHYTFPSSPDCALDLYQQKPLAKQKQTIMEIIFPIRFVILALSLGCLSLIVANSLALNFTVICMHKELPLMTDDDLHWEWTILTNTNISSTNNEENSKEQQLESMFTVNEQSWLFSAIAIGQLFGTLPITYFMTNIGLRKMFTLYGLISSFSTLFIPISIDIAGFPGLMVMRILQGVSLATVMVVTGAVSAEWSPLSSAGVFLTILTINYQLGPITAMPLAAALCSSETFGWQSIYYLLGVLSFFGFAIFFYFFRDTPREQKFVSVRELEIIEKGKIIEKSQKREGSQKERIPYKAIFLDPVFWAITTSNATANMAFQVFWQYGPLYLNKVLGIEVAETGIAAALPYILSTFVKLIAAQISDKFNCVSEKCKVILFASVSQYVMCCCFLAMALLPKMGFMNVMFMQCMFTASTVFSGLNAVGVVKSTHLVSRQFSHVLFSWDTLTLAVVSLLLPLGINFLTPTHSVDEWANVFLFVTACNMVGTTFFNIYAEVEPREWTKGHITKSSLTYPESIGIEESKKFGLPSGQLP</sequence>
<dbReference type="AlphaFoldDB" id="A0A1I8B9T7"/>
<keyword evidence="3" id="KW-0472">Membrane</keyword>
<dbReference type="GO" id="GO:0016020">
    <property type="term" value="C:membrane"/>
    <property type="evidence" value="ECO:0007669"/>
    <property type="project" value="UniProtKB-SubCell"/>
</dbReference>
<evidence type="ECO:0000256" key="3">
    <source>
        <dbReference type="SAM" id="Phobius"/>
    </source>
</evidence>